<evidence type="ECO:0000313" key="2">
    <source>
        <dbReference type="Proteomes" id="UP000663868"/>
    </source>
</evidence>
<sequence length="60" mass="6953">YIVALPKLFNNTMSKAAKKTAKGEYEAAFLNQENEWNKLCIGDLDDKQFKEQHDIVTMPY</sequence>
<proteinExistence type="predicted"/>
<name>A0A819KPN4_9BILA</name>
<feature type="non-terminal residue" evidence="1">
    <location>
        <position position="1"/>
    </location>
</feature>
<gene>
    <name evidence="1" type="ORF">KXQ929_LOCUS25528</name>
</gene>
<reference evidence="1" key="1">
    <citation type="submission" date="2021-02" db="EMBL/GenBank/DDBJ databases">
        <authorList>
            <person name="Nowell W R."/>
        </authorList>
    </citation>
    <scope>NUCLEOTIDE SEQUENCE</scope>
</reference>
<dbReference type="EMBL" id="CAJOBB010002221">
    <property type="protein sequence ID" value="CAF3949594.1"/>
    <property type="molecule type" value="Genomic_DNA"/>
</dbReference>
<evidence type="ECO:0000313" key="1">
    <source>
        <dbReference type="EMBL" id="CAF3949594.1"/>
    </source>
</evidence>
<dbReference type="AlphaFoldDB" id="A0A819KPN4"/>
<protein>
    <submittedName>
        <fullName evidence="1">Uncharacterized protein</fullName>
    </submittedName>
</protein>
<accession>A0A819KPN4</accession>
<organism evidence="1 2">
    <name type="scientific">Adineta steineri</name>
    <dbReference type="NCBI Taxonomy" id="433720"/>
    <lineage>
        <taxon>Eukaryota</taxon>
        <taxon>Metazoa</taxon>
        <taxon>Spiralia</taxon>
        <taxon>Gnathifera</taxon>
        <taxon>Rotifera</taxon>
        <taxon>Eurotatoria</taxon>
        <taxon>Bdelloidea</taxon>
        <taxon>Adinetida</taxon>
        <taxon>Adinetidae</taxon>
        <taxon>Adineta</taxon>
    </lineage>
</organism>
<dbReference type="Proteomes" id="UP000663868">
    <property type="component" value="Unassembled WGS sequence"/>
</dbReference>
<comment type="caution">
    <text evidence="1">The sequence shown here is derived from an EMBL/GenBank/DDBJ whole genome shotgun (WGS) entry which is preliminary data.</text>
</comment>